<sequence>MPPPSFAILHLFTLFLCSPAPLAELQ</sequence>
<dbReference type="AlphaFoldDB" id="A0A0E9PA25"/>
<reference evidence="1" key="2">
    <citation type="journal article" date="2015" name="Fish Shellfish Immunol.">
        <title>Early steps in the European eel (Anguilla anguilla)-Vibrio vulnificus interaction in the gills: Role of the RtxA13 toxin.</title>
        <authorList>
            <person name="Callol A."/>
            <person name="Pajuelo D."/>
            <person name="Ebbesson L."/>
            <person name="Teles M."/>
            <person name="MacKenzie S."/>
            <person name="Amaro C."/>
        </authorList>
    </citation>
    <scope>NUCLEOTIDE SEQUENCE</scope>
</reference>
<accession>A0A0E9PA25</accession>
<organism evidence="1">
    <name type="scientific">Anguilla anguilla</name>
    <name type="common">European freshwater eel</name>
    <name type="synonym">Muraena anguilla</name>
    <dbReference type="NCBI Taxonomy" id="7936"/>
    <lineage>
        <taxon>Eukaryota</taxon>
        <taxon>Metazoa</taxon>
        <taxon>Chordata</taxon>
        <taxon>Craniata</taxon>
        <taxon>Vertebrata</taxon>
        <taxon>Euteleostomi</taxon>
        <taxon>Actinopterygii</taxon>
        <taxon>Neopterygii</taxon>
        <taxon>Teleostei</taxon>
        <taxon>Anguilliformes</taxon>
        <taxon>Anguillidae</taxon>
        <taxon>Anguilla</taxon>
    </lineage>
</organism>
<protein>
    <submittedName>
        <fullName evidence="1">Uncharacterized protein</fullName>
    </submittedName>
</protein>
<dbReference type="EMBL" id="GBXM01107672">
    <property type="protein sequence ID" value="JAH00905.1"/>
    <property type="molecule type" value="Transcribed_RNA"/>
</dbReference>
<reference evidence="1" key="1">
    <citation type="submission" date="2014-11" db="EMBL/GenBank/DDBJ databases">
        <authorList>
            <person name="Amaro Gonzalez C."/>
        </authorList>
    </citation>
    <scope>NUCLEOTIDE SEQUENCE</scope>
</reference>
<name>A0A0E9PA25_ANGAN</name>
<proteinExistence type="predicted"/>
<evidence type="ECO:0000313" key="1">
    <source>
        <dbReference type="EMBL" id="JAH00905.1"/>
    </source>
</evidence>